<keyword evidence="2" id="KW-1185">Reference proteome</keyword>
<dbReference type="AlphaFoldDB" id="A0A4Z1F9C6"/>
<evidence type="ECO:0000313" key="2">
    <source>
        <dbReference type="Proteomes" id="UP000297910"/>
    </source>
</evidence>
<accession>A0A4Z1F9C6</accession>
<comment type="caution">
    <text evidence="1">The sequence shown here is derived from an EMBL/GenBank/DDBJ whole genome shotgun (WGS) entry which is preliminary data.</text>
</comment>
<protein>
    <submittedName>
        <fullName evidence="1">Uncharacterized protein</fullName>
    </submittedName>
</protein>
<reference evidence="1 2" key="1">
    <citation type="submission" date="2017-12" db="EMBL/GenBank/DDBJ databases">
        <title>Comparative genomics of Botrytis spp.</title>
        <authorList>
            <person name="Valero-Jimenez C.A."/>
            <person name="Tapia P."/>
            <person name="Veloso J."/>
            <person name="Silva-Moreno E."/>
            <person name="Staats M."/>
            <person name="Valdes J.H."/>
            <person name="Van Kan J.A.L."/>
        </authorList>
    </citation>
    <scope>NUCLEOTIDE SEQUENCE [LARGE SCALE GENOMIC DNA]</scope>
    <source>
        <strain evidence="1 2">Bp0003</strain>
    </source>
</reference>
<proteinExistence type="predicted"/>
<sequence length="188" mass="20661">MTTRRLSEEVARTVSAIGSGRFHETNRSFEFQNLQSATHFGRPKDWNTTSVAKLIAEIAVRVFASSEYETPMVSETGWQPQQGSESSIINPTLIKITLPFIESLQVACLLASALFTYRVAIPDISSLNIGDIDHQHIRLLGGASLPKGIYTSVPLGNGNHKQAILEPGSCRQSPAEFEDGIYLLEETQ</sequence>
<dbReference type="EMBL" id="PQXI01000222">
    <property type="protein sequence ID" value="TGO21374.1"/>
    <property type="molecule type" value="Genomic_DNA"/>
</dbReference>
<dbReference type="Proteomes" id="UP000297910">
    <property type="component" value="Unassembled WGS sequence"/>
</dbReference>
<gene>
    <name evidence="1" type="ORF">BPAE_0223g00030</name>
</gene>
<name>A0A4Z1F9C6_9HELO</name>
<organism evidence="1 2">
    <name type="scientific">Botrytis paeoniae</name>
    <dbReference type="NCBI Taxonomy" id="278948"/>
    <lineage>
        <taxon>Eukaryota</taxon>
        <taxon>Fungi</taxon>
        <taxon>Dikarya</taxon>
        <taxon>Ascomycota</taxon>
        <taxon>Pezizomycotina</taxon>
        <taxon>Leotiomycetes</taxon>
        <taxon>Helotiales</taxon>
        <taxon>Sclerotiniaceae</taxon>
        <taxon>Botrytis</taxon>
    </lineage>
</organism>
<evidence type="ECO:0000313" key="1">
    <source>
        <dbReference type="EMBL" id="TGO21374.1"/>
    </source>
</evidence>